<gene>
    <name evidence="2" type="ORF">PHO31112_04743</name>
</gene>
<evidence type="ECO:0000313" key="3">
    <source>
        <dbReference type="Proteomes" id="UP000343317"/>
    </source>
</evidence>
<protein>
    <submittedName>
        <fullName evidence="2">Uncharacterized protein</fullName>
    </submittedName>
</protein>
<dbReference type="RefSeq" id="WP_174995855.1">
    <property type="nucleotide sequence ID" value="NZ_CABPSM010000020.1"/>
</dbReference>
<evidence type="ECO:0000256" key="1">
    <source>
        <dbReference type="SAM" id="MobiDB-lite"/>
    </source>
</evidence>
<reference evidence="2 3" key="1">
    <citation type="submission" date="2019-08" db="EMBL/GenBank/DDBJ databases">
        <authorList>
            <person name="Peeters C."/>
        </authorList>
    </citation>
    <scope>NUCLEOTIDE SEQUENCE [LARGE SCALE GENOMIC DNA]</scope>
    <source>
        <strain evidence="2 3">LMG 31112</strain>
    </source>
</reference>
<dbReference type="AlphaFoldDB" id="A0A5E4YUE0"/>
<dbReference type="Proteomes" id="UP000343317">
    <property type="component" value="Unassembled WGS sequence"/>
</dbReference>
<proteinExistence type="predicted"/>
<name>A0A5E4YUE0_9BURK</name>
<keyword evidence="3" id="KW-1185">Reference proteome</keyword>
<organism evidence="2 3">
    <name type="scientific">Pandoraea horticolens</name>
    <dbReference type="NCBI Taxonomy" id="2508298"/>
    <lineage>
        <taxon>Bacteria</taxon>
        <taxon>Pseudomonadati</taxon>
        <taxon>Pseudomonadota</taxon>
        <taxon>Betaproteobacteria</taxon>
        <taxon>Burkholderiales</taxon>
        <taxon>Burkholderiaceae</taxon>
        <taxon>Pandoraea</taxon>
    </lineage>
</organism>
<sequence length="54" mass="6351">MRNTPLVQLENEQQTNARKFSNPSAADEPDRQRTLKYLVLRYYELCASHRIGDI</sequence>
<dbReference type="EMBL" id="CABPSM010000020">
    <property type="protein sequence ID" value="VVE51820.1"/>
    <property type="molecule type" value="Genomic_DNA"/>
</dbReference>
<feature type="compositionally biased region" description="Polar residues" evidence="1">
    <location>
        <begin position="1"/>
        <end position="24"/>
    </location>
</feature>
<feature type="region of interest" description="Disordered" evidence="1">
    <location>
        <begin position="1"/>
        <end position="29"/>
    </location>
</feature>
<evidence type="ECO:0000313" key="2">
    <source>
        <dbReference type="EMBL" id="VVE51820.1"/>
    </source>
</evidence>
<accession>A0A5E4YUE0</accession>